<dbReference type="PROSITE" id="PS51840">
    <property type="entry name" value="C2_NT"/>
    <property type="match status" value="1"/>
</dbReference>
<protein>
    <recommendedName>
        <fullName evidence="3">C2 NT-type domain-containing protein</fullName>
    </recommendedName>
</protein>
<gene>
    <name evidence="4" type="ORF">LUZ63_010428</name>
</gene>
<dbReference type="OrthoDB" id="658575at2759"/>
<dbReference type="EMBL" id="JAMQYH010000003">
    <property type="protein sequence ID" value="KAJ1693730.1"/>
    <property type="molecule type" value="Genomic_DNA"/>
</dbReference>
<accession>A0A9Q0CH23</accession>
<sequence>MFKLHRHRSDRLVERIEFRFSNFQAAQVPKGWDKIFISVVCLDNGKSVAKTSRAVVRNGICHWPDSMSEFISFYQDVSTKEIEECHYKFVVLMGSSRTTILGEITLNLADYLSSSDPSVISSPLNKCNFTTTLQFNIQCLSTKSKLRGAKSAKDGSSHHEDRNTGNDSKSDGSATPDELGTKEASLSASESHCSSNSGEMSIDRTTFSPRNTNSSYGGSYVGRQDSTGSFVSNNSPFSKSNGISQLASPLGSTKDLLEAAEETIEELRDEAKMWERHSRKVKVEMENLKKDYAEKAKQLDEVQTELSSANAERDLLKLEVEQLKTSLEESRASATKSFGTPKYDDMVSPKYDEMMNSHKELEGELQFQKETNANLTLQLRKTQEANVELLAVIQELEEAVEAQREDISRISNVEQQIKEKDEEIAVLKNKLAQAVDRPSRPGANPDMSQQTSDLERENEVLKAKIHELERDCAELTDENLDLLYKIKDLNNGDIAEVPRRDATEKSQLNDFEIKCAKLEIKLQGFREENDKLLKRLQKSEEEMVEKNNELSELRESLALGNSSFSEKLEESKSESTNSLKEKIEILMHSNAELEKKNGELEEIIESLHNEKSSNSASLEEVKRDIDSHIASNKVLERKSKELELANRELELQISELEQENIQLSERISGLEAQSRYLKDEQESNRAELEDSRFLIQELKEKLVRQKTEMEQAKFEHREKLQQSNEKFEQAQGEIEALRRSNLKVQSTVEGLIEECSSLQSLNVNLRKQKVELHENVTRLELQLEESRKKCVEFSRRAENLEGKLLSLQIDVSSKEQSMLSELERLFEEHKEQEEKISRAHQMLSKLEVEKAVEVENLHNQIEALTAQISSTDDEQERVQLDTVQEVSHLRSDKAKLESSLNAANLQVKTYELELETLKRESKSKVQGLVDLLGASKQSEAMLMADIEHMRSLVETTRSNEENLNRKSNELEVRLKSSDYEKKQILEEISDLKSQVQKITQLQEEILHLKGLNDETKFEKEKLEEKLKLICDQCEELRREKEVLAEKVGSMEKALNSGEDERRNKTVLEAKLVRLQSDLSIKDAASAVEAELRNEINRMKRSNKEYQRRIQSLEQEKEELLRSQSCAKEEENNKPTQEQGDVHRASEGKIAALEAELKEMKERYSNISLQYAQVEAEREELVQKLKSTKTTPKRWFS</sequence>
<feature type="compositionally biased region" description="Basic and acidic residues" evidence="2">
    <location>
        <begin position="151"/>
        <end position="170"/>
    </location>
</feature>
<dbReference type="PANTHER" id="PTHR47270:SF3">
    <property type="entry name" value="HYPOTETICAL PROTEIN"/>
    <property type="match status" value="1"/>
</dbReference>
<feature type="compositionally biased region" description="Polar residues" evidence="2">
    <location>
        <begin position="203"/>
        <end position="217"/>
    </location>
</feature>
<keyword evidence="1" id="KW-0175">Coiled coil</keyword>
<dbReference type="AlphaFoldDB" id="A0A9Q0CH23"/>
<feature type="coiled-coil region" evidence="1">
    <location>
        <begin position="953"/>
        <end position="1053"/>
    </location>
</feature>
<dbReference type="Pfam" id="PF10358">
    <property type="entry name" value="NT-C2"/>
    <property type="match status" value="1"/>
</dbReference>
<evidence type="ECO:0000256" key="2">
    <source>
        <dbReference type="SAM" id="MobiDB-lite"/>
    </source>
</evidence>
<evidence type="ECO:0000313" key="4">
    <source>
        <dbReference type="EMBL" id="KAJ1693730.1"/>
    </source>
</evidence>
<dbReference type="PANTHER" id="PTHR47270">
    <property type="entry name" value="PROTEIN MLP1-LIKE"/>
    <property type="match status" value="1"/>
</dbReference>
<feature type="domain" description="C2 NT-type" evidence="3">
    <location>
        <begin position="6"/>
        <end position="141"/>
    </location>
</feature>
<keyword evidence="5" id="KW-1185">Reference proteome</keyword>
<organism evidence="4 5">
    <name type="scientific">Rhynchospora breviuscula</name>
    <dbReference type="NCBI Taxonomy" id="2022672"/>
    <lineage>
        <taxon>Eukaryota</taxon>
        <taxon>Viridiplantae</taxon>
        <taxon>Streptophyta</taxon>
        <taxon>Embryophyta</taxon>
        <taxon>Tracheophyta</taxon>
        <taxon>Spermatophyta</taxon>
        <taxon>Magnoliopsida</taxon>
        <taxon>Liliopsida</taxon>
        <taxon>Poales</taxon>
        <taxon>Cyperaceae</taxon>
        <taxon>Cyperoideae</taxon>
        <taxon>Rhynchosporeae</taxon>
        <taxon>Rhynchospora</taxon>
    </lineage>
</organism>
<feature type="region of interest" description="Disordered" evidence="2">
    <location>
        <begin position="1119"/>
        <end position="1146"/>
    </location>
</feature>
<evidence type="ECO:0000256" key="1">
    <source>
        <dbReference type="SAM" id="Coils"/>
    </source>
</evidence>
<proteinExistence type="predicted"/>
<feature type="region of interest" description="Disordered" evidence="2">
    <location>
        <begin position="433"/>
        <end position="454"/>
    </location>
</feature>
<dbReference type="InterPro" id="IPR019448">
    <property type="entry name" value="NT-C2"/>
</dbReference>
<feature type="compositionally biased region" description="Basic and acidic residues" evidence="2">
    <location>
        <begin position="1119"/>
        <end position="1132"/>
    </location>
</feature>
<feature type="region of interest" description="Disordered" evidence="2">
    <location>
        <begin position="149"/>
        <end position="221"/>
    </location>
</feature>
<evidence type="ECO:0000313" key="5">
    <source>
        <dbReference type="Proteomes" id="UP001151287"/>
    </source>
</evidence>
<comment type="caution">
    <text evidence="4">The sequence shown here is derived from an EMBL/GenBank/DDBJ whole genome shotgun (WGS) entry which is preliminary data.</text>
</comment>
<evidence type="ECO:0000259" key="3">
    <source>
        <dbReference type="PROSITE" id="PS51840"/>
    </source>
</evidence>
<feature type="compositionally biased region" description="Low complexity" evidence="2">
    <location>
        <begin position="183"/>
        <end position="200"/>
    </location>
</feature>
<dbReference type="Proteomes" id="UP001151287">
    <property type="component" value="Unassembled WGS sequence"/>
</dbReference>
<reference evidence="4" key="1">
    <citation type="journal article" date="2022" name="Cell">
        <title>Repeat-based holocentromeres influence genome architecture and karyotype evolution.</title>
        <authorList>
            <person name="Hofstatter P.G."/>
            <person name="Thangavel G."/>
            <person name="Lux T."/>
            <person name="Neumann P."/>
            <person name="Vondrak T."/>
            <person name="Novak P."/>
            <person name="Zhang M."/>
            <person name="Costa L."/>
            <person name="Castellani M."/>
            <person name="Scott A."/>
            <person name="Toegelov H."/>
            <person name="Fuchs J."/>
            <person name="Mata-Sucre Y."/>
            <person name="Dias Y."/>
            <person name="Vanzela A.L.L."/>
            <person name="Huettel B."/>
            <person name="Almeida C.C.S."/>
            <person name="Simkova H."/>
            <person name="Souza G."/>
            <person name="Pedrosa-Harand A."/>
            <person name="Macas J."/>
            <person name="Mayer K.F.X."/>
            <person name="Houben A."/>
            <person name="Marques A."/>
        </authorList>
    </citation>
    <scope>NUCLEOTIDE SEQUENCE</scope>
    <source>
        <strain evidence="4">RhyBre1mFocal</strain>
    </source>
</reference>
<name>A0A9Q0CH23_9POAL</name>